<dbReference type="EMBL" id="SWLE01000019">
    <property type="protein sequence ID" value="TNM87372.1"/>
    <property type="molecule type" value="Genomic_DNA"/>
</dbReference>
<evidence type="ECO:0000256" key="1">
    <source>
        <dbReference type="SAM" id="MobiDB-lite"/>
    </source>
</evidence>
<evidence type="ECO:0000313" key="3">
    <source>
        <dbReference type="Proteomes" id="UP000516260"/>
    </source>
</evidence>
<keyword evidence="3" id="KW-1185">Reference proteome</keyword>
<sequence length="135" mass="15527">MERTGDQPPWPKYSHTKGLEEQHLTHFTGCMRKVGKKKRWLESVMNENFRFRLFSRARRASHRSPGPGTLPGVRMDRKKAARKARVEETPKCLTTKPERPAARQETEEELSSIAAISLFTVKKSTVSTSSIKNRF</sequence>
<accession>A0A4Z2B4V4</accession>
<reference evidence="2 3" key="1">
    <citation type="submission" date="2019-04" db="EMBL/GenBank/DDBJ databases">
        <title>The sequence and de novo assembly of Takifugu bimaculatus genome using PacBio and Hi-C technologies.</title>
        <authorList>
            <person name="Xu P."/>
            <person name="Liu B."/>
            <person name="Zhou Z."/>
        </authorList>
    </citation>
    <scope>NUCLEOTIDE SEQUENCE [LARGE SCALE GENOMIC DNA]</scope>
    <source>
        <strain evidence="2">TB-2018</strain>
        <tissue evidence="2">Muscle</tissue>
    </source>
</reference>
<gene>
    <name evidence="2" type="ORF">fugu_005593</name>
</gene>
<dbReference type="Proteomes" id="UP000516260">
    <property type="component" value="Chromosome 6"/>
</dbReference>
<feature type="compositionally biased region" description="Basic and acidic residues" evidence="1">
    <location>
        <begin position="84"/>
        <end position="105"/>
    </location>
</feature>
<dbReference type="AlphaFoldDB" id="A0A4Z2B4V4"/>
<protein>
    <submittedName>
        <fullName evidence="2">Uncharacterized protein</fullName>
    </submittedName>
</protein>
<evidence type="ECO:0000313" key="2">
    <source>
        <dbReference type="EMBL" id="TNM87372.1"/>
    </source>
</evidence>
<organism evidence="2 3">
    <name type="scientific">Takifugu bimaculatus</name>
    <dbReference type="NCBI Taxonomy" id="433685"/>
    <lineage>
        <taxon>Eukaryota</taxon>
        <taxon>Metazoa</taxon>
        <taxon>Chordata</taxon>
        <taxon>Craniata</taxon>
        <taxon>Vertebrata</taxon>
        <taxon>Euteleostomi</taxon>
        <taxon>Actinopterygii</taxon>
        <taxon>Neopterygii</taxon>
        <taxon>Teleostei</taxon>
        <taxon>Neoteleostei</taxon>
        <taxon>Acanthomorphata</taxon>
        <taxon>Eupercaria</taxon>
        <taxon>Tetraodontiformes</taxon>
        <taxon>Tetradontoidea</taxon>
        <taxon>Tetraodontidae</taxon>
        <taxon>Takifugu</taxon>
    </lineage>
</organism>
<proteinExistence type="predicted"/>
<name>A0A4Z2B4V4_9TELE</name>
<feature type="region of interest" description="Disordered" evidence="1">
    <location>
        <begin position="59"/>
        <end position="107"/>
    </location>
</feature>
<comment type="caution">
    <text evidence="2">The sequence shown here is derived from an EMBL/GenBank/DDBJ whole genome shotgun (WGS) entry which is preliminary data.</text>
</comment>